<dbReference type="EMBL" id="RHLQ01000051">
    <property type="protein sequence ID" value="RNC97377.1"/>
    <property type="molecule type" value="Genomic_DNA"/>
</dbReference>
<sequence>MNLVDLLVARQNETPEEKAKRYKQEQKLRWKEEGNHLYEWRRRLGLTRTFIANQTRVNPSRLRRLEQGLPVRDAKIICRSYEMVLEKVEKDMETEG</sequence>
<comment type="caution">
    <text evidence="1">The sequence shown here is derived from an EMBL/GenBank/DDBJ whole genome shotgun (WGS) entry which is preliminary data.</text>
</comment>
<dbReference type="OrthoDB" id="2971712at2"/>
<evidence type="ECO:0000313" key="1">
    <source>
        <dbReference type="EMBL" id="RNC97377.1"/>
    </source>
</evidence>
<dbReference type="InterPro" id="IPR010982">
    <property type="entry name" value="Lambda_DNA-bd_dom_sf"/>
</dbReference>
<dbReference type="GO" id="GO:0003677">
    <property type="term" value="F:DNA binding"/>
    <property type="evidence" value="ECO:0007669"/>
    <property type="project" value="InterPro"/>
</dbReference>
<proteinExistence type="predicted"/>
<dbReference type="AlphaFoldDB" id="A0A3M8H4N1"/>
<reference evidence="1 2" key="1">
    <citation type="journal article" date="2014" name="Int. J. Syst. Evol. Microbiol.">
        <title>Lysinibacillus halotolerans sp. nov., isolated from saline-alkaline soil.</title>
        <authorList>
            <person name="Kong D."/>
            <person name="Wang Y."/>
            <person name="Zhao B."/>
            <person name="Li Y."/>
            <person name="Song J."/>
            <person name="Zhai Y."/>
            <person name="Zhang C."/>
            <person name="Wang H."/>
            <person name="Chen X."/>
            <person name="Zhao B."/>
            <person name="Ruan Z."/>
        </authorList>
    </citation>
    <scope>NUCLEOTIDE SEQUENCE [LARGE SCALE GENOMIC DNA]</scope>
    <source>
        <strain evidence="1 2">MCCC 1A12703</strain>
    </source>
</reference>
<organism evidence="1 2">
    <name type="scientific">Lysinibacillus halotolerans</name>
    <dbReference type="NCBI Taxonomy" id="1368476"/>
    <lineage>
        <taxon>Bacteria</taxon>
        <taxon>Bacillati</taxon>
        <taxon>Bacillota</taxon>
        <taxon>Bacilli</taxon>
        <taxon>Bacillales</taxon>
        <taxon>Bacillaceae</taxon>
        <taxon>Lysinibacillus</taxon>
    </lineage>
</organism>
<keyword evidence="2" id="KW-1185">Reference proteome</keyword>
<gene>
    <name evidence="1" type="ORF">EC501_15625</name>
</gene>
<accession>A0A3M8H4N1</accession>
<dbReference type="SUPFAM" id="SSF47413">
    <property type="entry name" value="lambda repressor-like DNA-binding domains"/>
    <property type="match status" value="1"/>
</dbReference>
<dbReference type="Proteomes" id="UP000279909">
    <property type="component" value="Unassembled WGS sequence"/>
</dbReference>
<name>A0A3M8H4N1_9BACI</name>
<protein>
    <recommendedName>
        <fullName evidence="3">XRE family transcriptional regulator</fullName>
    </recommendedName>
</protein>
<evidence type="ECO:0000313" key="2">
    <source>
        <dbReference type="Proteomes" id="UP000279909"/>
    </source>
</evidence>
<evidence type="ECO:0008006" key="3">
    <source>
        <dbReference type="Google" id="ProtNLM"/>
    </source>
</evidence>
<dbReference type="RefSeq" id="WP_122973282.1">
    <property type="nucleotide sequence ID" value="NZ_RHLQ01000051.1"/>
</dbReference>